<dbReference type="FunFam" id="3.30.70.1010:FF:000001">
    <property type="entry name" value="Elongation factor 1-gamma 1"/>
    <property type="match status" value="1"/>
</dbReference>
<dbReference type="PROSITE" id="PS50040">
    <property type="entry name" value="EF1G_C"/>
    <property type="match status" value="1"/>
</dbReference>
<evidence type="ECO:0000313" key="6">
    <source>
        <dbReference type="Proteomes" id="UP000095283"/>
    </source>
</evidence>
<name>A0A1I7XL90_HETBA</name>
<keyword evidence="6" id="KW-1185">Reference proteome</keyword>
<protein>
    <submittedName>
        <fullName evidence="7">EF-1-gamma C-terminal domain-containing protein</fullName>
    </submittedName>
</protein>
<evidence type="ECO:0000256" key="3">
    <source>
        <dbReference type="PROSITE-ProRule" id="PRU00519"/>
    </source>
</evidence>
<evidence type="ECO:0000256" key="2">
    <source>
        <dbReference type="ARBA" id="ARBA00022917"/>
    </source>
</evidence>
<proteinExistence type="predicted"/>
<dbReference type="InterPro" id="IPR050802">
    <property type="entry name" value="EF-GSTs"/>
</dbReference>
<dbReference type="PANTHER" id="PTHR43986">
    <property type="entry name" value="ELONGATION FACTOR 1-GAMMA"/>
    <property type="match status" value="1"/>
</dbReference>
<keyword evidence="1 3" id="KW-0251">Elongation factor</keyword>
<feature type="region of interest" description="Disordered" evidence="4">
    <location>
        <begin position="140"/>
        <end position="160"/>
    </location>
</feature>
<dbReference type="Gene3D" id="3.30.70.1010">
    <property type="entry name" value="Translation elongation factor EF1B, gamma chain, conserved domain"/>
    <property type="match status" value="1"/>
</dbReference>
<dbReference type="InterPro" id="IPR001662">
    <property type="entry name" value="EF1B_G_C"/>
</dbReference>
<reference evidence="7" key="1">
    <citation type="submission" date="2016-11" db="UniProtKB">
        <authorList>
            <consortium name="WormBaseParasite"/>
        </authorList>
    </citation>
    <scope>IDENTIFICATION</scope>
</reference>
<dbReference type="Gene3D" id="3.40.30.10">
    <property type="entry name" value="Glutaredoxin"/>
    <property type="match status" value="1"/>
</dbReference>
<dbReference type="SMART" id="SM01183">
    <property type="entry name" value="EF1G"/>
    <property type="match status" value="1"/>
</dbReference>
<dbReference type="WBParaSite" id="Hba_18489">
    <property type="protein sequence ID" value="Hba_18489"/>
    <property type="gene ID" value="Hba_18489"/>
</dbReference>
<dbReference type="GO" id="GO:0003746">
    <property type="term" value="F:translation elongation factor activity"/>
    <property type="evidence" value="ECO:0007669"/>
    <property type="project" value="UniProtKB-UniRule"/>
</dbReference>
<keyword evidence="2 3" id="KW-0648">Protein biosynthesis</keyword>
<dbReference type="GO" id="GO:0005634">
    <property type="term" value="C:nucleus"/>
    <property type="evidence" value="ECO:0007669"/>
    <property type="project" value="TreeGrafter"/>
</dbReference>
<dbReference type="PANTHER" id="PTHR43986:SF1">
    <property type="entry name" value="ELONGATION FACTOR 1-GAMMA"/>
    <property type="match status" value="1"/>
</dbReference>
<dbReference type="Pfam" id="PF00647">
    <property type="entry name" value="EF1G"/>
    <property type="match status" value="1"/>
</dbReference>
<evidence type="ECO:0000313" key="7">
    <source>
        <dbReference type="WBParaSite" id="Hba_18489"/>
    </source>
</evidence>
<sequence length="331" mass="37310">MAKGKLYGNKGNFRTQKVLIAAKLGKSDIQLAGETAPTENFPLGVTPAFEGEGVLLFGAESIALHLSECDSKNFAEIVQWLQWAEGSLLPAVLGYVLPSVSAANLDSKVCISKWSIFSNYFLILFIEVKFNEFSAKLSKSVPKSGDKKKKESAKPKVVEENLDDEGAVPEKAKDPFADLPKGTFVYDAFKRVYSNEDTATKAIPYFWDNFDAEANSIWKCEYKYPKELTLAFMSCNLISGMYQRLEKLKKNAFASMILFGSDNDSTISGIWVWKGQDLAFLLSPDWQVDYESYTWTKLDPKDEKVKTMVNEYFMWEGQFDGKTFNQGKIFK</sequence>
<accession>A0A1I7XL90</accession>
<feature type="compositionally biased region" description="Basic and acidic residues" evidence="4">
    <location>
        <begin position="144"/>
        <end position="159"/>
    </location>
</feature>
<organism evidence="6 7">
    <name type="scientific">Heterorhabditis bacteriophora</name>
    <name type="common">Entomopathogenic nematode worm</name>
    <dbReference type="NCBI Taxonomy" id="37862"/>
    <lineage>
        <taxon>Eukaryota</taxon>
        <taxon>Metazoa</taxon>
        <taxon>Ecdysozoa</taxon>
        <taxon>Nematoda</taxon>
        <taxon>Chromadorea</taxon>
        <taxon>Rhabditida</taxon>
        <taxon>Rhabditina</taxon>
        <taxon>Rhabditomorpha</taxon>
        <taxon>Strongyloidea</taxon>
        <taxon>Heterorhabditidae</taxon>
        <taxon>Heterorhabditis</taxon>
    </lineage>
</organism>
<dbReference type="SUPFAM" id="SSF89942">
    <property type="entry name" value="eEF1-gamma domain"/>
    <property type="match status" value="1"/>
</dbReference>
<dbReference type="AlphaFoldDB" id="A0A1I7XL90"/>
<dbReference type="Proteomes" id="UP000095283">
    <property type="component" value="Unplaced"/>
</dbReference>
<feature type="domain" description="EF-1-gamma C-terminal" evidence="5">
    <location>
        <begin position="172"/>
        <end position="331"/>
    </location>
</feature>
<evidence type="ECO:0000259" key="5">
    <source>
        <dbReference type="PROSITE" id="PS50040"/>
    </source>
</evidence>
<dbReference type="GO" id="GO:0005737">
    <property type="term" value="C:cytoplasm"/>
    <property type="evidence" value="ECO:0007669"/>
    <property type="project" value="TreeGrafter"/>
</dbReference>
<dbReference type="InterPro" id="IPR036433">
    <property type="entry name" value="EF1B_G_C_sf"/>
</dbReference>
<evidence type="ECO:0000256" key="1">
    <source>
        <dbReference type="ARBA" id="ARBA00022768"/>
    </source>
</evidence>
<evidence type="ECO:0000256" key="4">
    <source>
        <dbReference type="SAM" id="MobiDB-lite"/>
    </source>
</evidence>